<keyword evidence="5 7" id="KW-1133">Transmembrane helix</keyword>
<sequence>MKTVHLTPQSLKQIKPVTMEEDNRSDIREERESNYFPGCRKDANCNCKMCLESITATLDLMSMSVQRSSLTKLSASKPEVDITPVSIDPLLSTPVSKTPPVVEVASSKTALRSTAKTVNPKNIEVKKMKLGFKWKYWRWVLLLGLILGLEFGFSLGVARVLRPRLSGEILSNVVEESADVQNLNERLILIQKNLNTYVDGILSSCNFGDSKWEINQDGLILNSYCTLYKSAAEEVIIWGWPLQTAGLLTAEFSSRSFNVLSGKLREWPEGKMMNVVREANTTWILRKWSASAVQLEPNTWIIEYKRNYLLENPSILVATVELIEFTILKLMLRMKQQFRLLLADFRYYYTAASTSEVAGVSIPT</sequence>
<evidence type="ECO:0000256" key="1">
    <source>
        <dbReference type="ARBA" id="ARBA00004586"/>
    </source>
</evidence>
<dbReference type="GO" id="GO:0005783">
    <property type="term" value="C:endoplasmic reticulum"/>
    <property type="evidence" value="ECO:0000318"/>
    <property type="project" value="GO_Central"/>
</dbReference>
<evidence type="ECO:0000256" key="7">
    <source>
        <dbReference type="SAM" id="Phobius"/>
    </source>
</evidence>
<organism evidence="8 9">
    <name type="scientific">Spinacia oleracea</name>
    <name type="common">Spinach</name>
    <dbReference type="NCBI Taxonomy" id="3562"/>
    <lineage>
        <taxon>Eukaryota</taxon>
        <taxon>Viridiplantae</taxon>
        <taxon>Streptophyta</taxon>
        <taxon>Embryophyta</taxon>
        <taxon>Tracheophyta</taxon>
        <taxon>Spermatophyta</taxon>
        <taxon>Magnoliopsida</taxon>
        <taxon>eudicotyledons</taxon>
        <taxon>Gunneridae</taxon>
        <taxon>Pentapetalae</taxon>
        <taxon>Caryophyllales</taxon>
        <taxon>Chenopodiaceae</taxon>
        <taxon>Chenopodioideae</taxon>
        <taxon>Anserineae</taxon>
        <taxon>Spinacia</taxon>
    </lineage>
</organism>
<evidence type="ECO:0000313" key="9">
    <source>
        <dbReference type="RefSeq" id="XP_021853555.1"/>
    </source>
</evidence>
<evidence type="ECO:0000256" key="4">
    <source>
        <dbReference type="ARBA" id="ARBA00022824"/>
    </source>
</evidence>
<evidence type="ECO:0000256" key="2">
    <source>
        <dbReference type="ARBA" id="ARBA00007141"/>
    </source>
</evidence>
<evidence type="ECO:0008006" key="10">
    <source>
        <dbReference type="Google" id="ProtNLM"/>
    </source>
</evidence>
<dbReference type="Pfam" id="PF04622">
    <property type="entry name" value="ERG2_Sigma1R"/>
    <property type="match status" value="1"/>
</dbReference>
<protein>
    <recommendedName>
        <fullName evidence="10">SUN domain-containing protein</fullName>
    </recommendedName>
</protein>
<name>A0A9R0K051_SPIOL</name>
<comment type="similarity">
    <text evidence="2">Belongs to the ERG2 family.</text>
</comment>
<accession>A0A9R0K051</accession>
<reference evidence="9" key="2">
    <citation type="submission" date="2025-08" db="UniProtKB">
        <authorList>
            <consortium name="RefSeq"/>
        </authorList>
    </citation>
    <scope>IDENTIFICATION</scope>
    <source>
        <tissue evidence="9">Leaf</tissue>
    </source>
</reference>
<dbReference type="KEGG" id="soe:110793037"/>
<dbReference type="AlphaFoldDB" id="A0A9R0K051"/>
<feature type="transmembrane region" description="Helical" evidence="7">
    <location>
        <begin position="136"/>
        <end position="158"/>
    </location>
</feature>
<dbReference type="GO" id="GO:0005789">
    <property type="term" value="C:endoplasmic reticulum membrane"/>
    <property type="evidence" value="ECO:0007669"/>
    <property type="project" value="UniProtKB-SubCell"/>
</dbReference>
<keyword evidence="4" id="KW-0256">Endoplasmic reticulum</keyword>
<dbReference type="RefSeq" id="XP_021853555.1">
    <property type="nucleotide sequence ID" value="XM_021997863.2"/>
</dbReference>
<proteinExistence type="inferred from homology"/>
<keyword evidence="8" id="KW-1185">Reference proteome</keyword>
<keyword evidence="6 7" id="KW-0472">Membrane</keyword>
<gene>
    <name evidence="9" type="primary">LOC110793037</name>
</gene>
<dbReference type="InterPro" id="IPR006716">
    <property type="entry name" value="ERG2_sigma1_rcpt-like"/>
</dbReference>
<comment type="subcellular location">
    <subcellularLocation>
        <location evidence="1">Endoplasmic reticulum membrane</location>
    </subcellularLocation>
</comment>
<dbReference type="PANTHER" id="PTHR10868:SF1">
    <property type="entry name" value="SIGMA NON-OPIOID INTRACELLULAR RECEPTOR 1"/>
    <property type="match status" value="1"/>
</dbReference>
<evidence type="ECO:0000256" key="6">
    <source>
        <dbReference type="ARBA" id="ARBA00023136"/>
    </source>
</evidence>
<reference evidence="8" key="1">
    <citation type="journal article" date="2021" name="Nat. Commun.">
        <title>Genomic analyses provide insights into spinach domestication and the genetic basis of agronomic traits.</title>
        <authorList>
            <person name="Cai X."/>
            <person name="Sun X."/>
            <person name="Xu C."/>
            <person name="Sun H."/>
            <person name="Wang X."/>
            <person name="Ge C."/>
            <person name="Zhang Z."/>
            <person name="Wang Q."/>
            <person name="Fei Z."/>
            <person name="Jiao C."/>
            <person name="Wang Q."/>
        </authorList>
    </citation>
    <scope>NUCLEOTIDE SEQUENCE [LARGE SCALE GENOMIC DNA]</scope>
    <source>
        <strain evidence="8">cv. Varoflay</strain>
    </source>
</reference>
<keyword evidence="3 7" id="KW-0812">Transmembrane</keyword>
<evidence type="ECO:0000256" key="5">
    <source>
        <dbReference type="ARBA" id="ARBA00022989"/>
    </source>
</evidence>
<evidence type="ECO:0000256" key="3">
    <source>
        <dbReference type="ARBA" id="ARBA00022692"/>
    </source>
</evidence>
<evidence type="ECO:0000313" key="8">
    <source>
        <dbReference type="Proteomes" id="UP000813463"/>
    </source>
</evidence>
<dbReference type="OrthoDB" id="347124at2759"/>
<dbReference type="PANTHER" id="PTHR10868">
    <property type="entry name" value="SIGMA 1-TYPE OPIOID RECEPTOR-RELATED"/>
    <property type="match status" value="1"/>
</dbReference>
<dbReference type="Proteomes" id="UP000813463">
    <property type="component" value="Chromosome 3"/>
</dbReference>
<dbReference type="GeneID" id="110793037"/>